<protein>
    <submittedName>
        <fullName evidence="3">1016_t:CDS:1</fullName>
    </submittedName>
</protein>
<organism evidence="3 4">
    <name type="scientific">Funneliformis geosporum</name>
    <dbReference type="NCBI Taxonomy" id="1117311"/>
    <lineage>
        <taxon>Eukaryota</taxon>
        <taxon>Fungi</taxon>
        <taxon>Fungi incertae sedis</taxon>
        <taxon>Mucoromycota</taxon>
        <taxon>Glomeromycotina</taxon>
        <taxon>Glomeromycetes</taxon>
        <taxon>Glomerales</taxon>
        <taxon>Glomeraceae</taxon>
        <taxon>Funneliformis</taxon>
    </lineage>
</organism>
<dbReference type="SUPFAM" id="SSF47095">
    <property type="entry name" value="HMG-box"/>
    <property type="match status" value="1"/>
</dbReference>
<dbReference type="Proteomes" id="UP001153678">
    <property type="component" value="Unassembled WGS sequence"/>
</dbReference>
<feature type="DNA-binding region" description="HMG box" evidence="1">
    <location>
        <begin position="49"/>
        <end position="103"/>
    </location>
</feature>
<evidence type="ECO:0000256" key="1">
    <source>
        <dbReference type="PROSITE-ProRule" id="PRU00267"/>
    </source>
</evidence>
<sequence length="210" mass="24495">MPKASKNNSGSKYDQKIVHKVIKKYVLMLHKQGGYFFNELPLEELLQPCKTPLNEFFLYRKDKLRIIKRDHPKANFEEISIVASRMWKFELIEIKNYYTMLAKIGALIKDEISNDSSYVGSEPWKFSANIPQMFLCPTTTDAENTLDLKWTGISSVHQDYVSSQSNSSEKIMDKFLNNFNSIIDFNTQENHILNEIDNLFSKSYPQIFDN</sequence>
<dbReference type="GO" id="GO:0003677">
    <property type="term" value="F:DNA binding"/>
    <property type="evidence" value="ECO:0007669"/>
    <property type="project" value="UniProtKB-UniRule"/>
</dbReference>
<dbReference type="InterPro" id="IPR009071">
    <property type="entry name" value="HMG_box_dom"/>
</dbReference>
<evidence type="ECO:0000313" key="4">
    <source>
        <dbReference type="Proteomes" id="UP001153678"/>
    </source>
</evidence>
<feature type="domain" description="HMG box" evidence="2">
    <location>
        <begin position="49"/>
        <end position="103"/>
    </location>
</feature>
<dbReference type="GO" id="GO:0005634">
    <property type="term" value="C:nucleus"/>
    <property type="evidence" value="ECO:0007669"/>
    <property type="project" value="UniProtKB-UniRule"/>
</dbReference>
<keyword evidence="1" id="KW-0238">DNA-binding</keyword>
<comment type="caution">
    <text evidence="3">The sequence shown here is derived from an EMBL/GenBank/DDBJ whole genome shotgun (WGS) entry which is preliminary data.</text>
</comment>
<dbReference type="Pfam" id="PF00505">
    <property type="entry name" value="HMG_box"/>
    <property type="match status" value="1"/>
</dbReference>
<proteinExistence type="predicted"/>
<evidence type="ECO:0000313" key="3">
    <source>
        <dbReference type="EMBL" id="CAI2199595.1"/>
    </source>
</evidence>
<evidence type="ECO:0000259" key="2">
    <source>
        <dbReference type="PROSITE" id="PS50118"/>
    </source>
</evidence>
<accession>A0A9W4TBZ4</accession>
<reference evidence="3" key="1">
    <citation type="submission" date="2022-08" db="EMBL/GenBank/DDBJ databases">
        <authorList>
            <person name="Kallberg Y."/>
            <person name="Tangrot J."/>
            <person name="Rosling A."/>
        </authorList>
    </citation>
    <scope>NUCLEOTIDE SEQUENCE</scope>
    <source>
        <strain evidence="3">Wild A</strain>
    </source>
</reference>
<keyword evidence="4" id="KW-1185">Reference proteome</keyword>
<keyword evidence="1" id="KW-0539">Nucleus</keyword>
<name>A0A9W4TBZ4_9GLOM</name>
<dbReference type="AlphaFoldDB" id="A0A9W4TBZ4"/>
<dbReference type="OrthoDB" id="6247875at2759"/>
<gene>
    <name evidence="3" type="ORF">FWILDA_LOCUS19152</name>
</gene>
<dbReference type="InterPro" id="IPR036910">
    <property type="entry name" value="HMG_box_dom_sf"/>
</dbReference>
<dbReference type="EMBL" id="CAMKVN010021801">
    <property type="protein sequence ID" value="CAI2199595.1"/>
    <property type="molecule type" value="Genomic_DNA"/>
</dbReference>
<dbReference type="Gene3D" id="1.10.30.10">
    <property type="entry name" value="High mobility group box domain"/>
    <property type="match status" value="1"/>
</dbReference>
<dbReference type="PROSITE" id="PS50118">
    <property type="entry name" value="HMG_BOX_2"/>
    <property type="match status" value="1"/>
</dbReference>